<evidence type="ECO:0000313" key="1">
    <source>
        <dbReference type="EMBL" id="GBQ75305.1"/>
    </source>
</evidence>
<proteinExistence type="predicted"/>
<comment type="caution">
    <text evidence="1">The sequence shown here is derived from an EMBL/GenBank/DDBJ whole genome shotgun (WGS) entry which is preliminary data.</text>
</comment>
<evidence type="ECO:0000313" key="2">
    <source>
        <dbReference type="Proteomes" id="UP001065047"/>
    </source>
</evidence>
<dbReference type="GeneID" id="29557306"/>
<keyword evidence="2" id="KW-1185">Reference proteome</keyword>
<dbReference type="EMBL" id="BAPF01000002">
    <property type="protein sequence ID" value="GBQ75305.1"/>
    <property type="molecule type" value="Genomic_DNA"/>
</dbReference>
<dbReference type="Proteomes" id="UP001065047">
    <property type="component" value="Unassembled WGS sequence"/>
</dbReference>
<gene>
    <name evidence="1" type="ORF">AA14337_0190</name>
</gene>
<dbReference type="RefSeq" id="WP_061505937.1">
    <property type="nucleotide sequence ID" value="NZ_BAPF01000002.1"/>
</dbReference>
<accession>A0ABQ0PLJ6</accession>
<name>A0ABQ0PLJ6_9PROT</name>
<reference evidence="1" key="1">
    <citation type="submission" date="2013-04" db="EMBL/GenBank/DDBJ databases">
        <title>The genome sequencing project of 58 acetic acid bacteria.</title>
        <authorList>
            <person name="Okamoto-Kainuma A."/>
            <person name="Ishikawa M."/>
            <person name="Umino S."/>
            <person name="Koizumi Y."/>
            <person name="Shiwa Y."/>
            <person name="Yoshikawa H."/>
            <person name="Matsutani M."/>
            <person name="Matsushita K."/>
        </authorList>
    </citation>
    <scope>NUCLEOTIDE SEQUENCE</scope>
    <source>
        <strain evidence="1">DSM 14337</strain>
    </source>
</reference>
<protein>
    <submittedName>
        <fullName evidence="1">Uncharacterized protein</fullName>
    </submittedName>
</protein>
<sequence length="136" mass="14246">MSTLLDFSAAVATGGRGNTLSGGQIVDVITGGTPLTTIVNPGANCALSYVTCGDNGYRIMPDTDCSLTLTGGQPGQIQIMRILIIQSPAGNSVVTWPSNVIWPDGVPFVDSRSGAVMCAEIMFDGDNHYYGRRIFG</sequence>
<organism evidence="1 2">
    <name type="scientific">Acetobacter malorum DSM 14337</name>
    <dbReference type="NCBI Taxonomy" id="1307910"/>
    <lineage>
        <taxon>Bacteria</taxon>
        <taxon>Pseudomonadati</taxon>
        <taxon>Pseudomonadota</taxon>
        <taxon>Alphaproteobacteria</taxon>
        <taxon>Acetobacterales</taxon>
        <taxon>Acetobacteraceae</taxon>
        <taxon>Acetobacter</taxon>
    </lineage>
</organism>